<proteinExistence type="predicted"/>
<dbReference type="PROSITE" id="PS50949">
    <property type="entry name" value="HTH_GNTR"/>
    <property type="match status" value="1"/>
</dbReference>
<dbReference type="EMBL" id="BDQX01000047">
    <property type="protein sequence ID" value="GBG06478.1"/>
    <property type="molecule type" value="Genomic_DNA"/>
</dbReference>
<evidence type="ECO:0000256" key="3">
    <source>
        <dbReference type="ARBA" id="ARBA00023163"/>
    </source>
</evidence>
<feature type="domain" description="HTH gntR-type" evidence="4">
    <location>
        <begin position="1"/>
        <end position="63"/>
    </location>
</feature>
<gene>
    <name evidence="5" type="ORF">PAT3040_01005</name>
</gene>
<dbReference type="Gene3D" id="1.10.10.10">
    <property type="entry name" value="Winged helix-like DNA-binding domain superfamily/Winged helix DNA-binding domain"/>
    <property type="match status" value="1"/>
</dbReference>
<organism evidence="5 6">
    <name type="scientific">Paenibacillus agaridevorans</name>
    <dbReference type="NCBI Taxonomy" id="171404"/>
    <lineage>
        <taxon>Bacteria</taxon>
        <taxon>Bacillati</taxon>
        <taxon>Bacillota</taxon>
        <taxon>Bacilli</taxon>
        <taxon>Bacillales</taxon>
        <taxon>Paenibacillaceae</taxon>
        <taxon>Paenibacillus</taxon>
    </lineage>
</organism>
<dbReference type="SMART" id="SM00345">
    <property type="entry name" value="HTH_GNTR"/>
    <property type="match status" value="1"/>
</dbReference>
<dbReference type="GO" id="GO:0003677">
    <property type="term" value="F:DNA binding"/>
    <property type="evidence" value="ECO:0007669"/>
    <property type="project" value="UniProtKB-KW"/>
</dbReference>
<dbReference type="SUPFAM" id="SSF53850">
    <property type="entry name" value="Periplasmic binding protein-like II"/>
    <property type="match status" value="1"/>
</dbReference>
<dbReference type="PANTHER" id="PTHR43649:SF12">
    <property type="entry name" value="DIACETYLCHITOBIOSE BINDING PROTEIN DASA"/>
    <property type="match status" value="1"/>
</dbReference>
<dbReference type="Pfam" id="PF00392">
    <property type="entry name" value="GntR"/>
    <property type="match status" value="1"/>
</dbReference>
<evidence type="ECO:0000259" key="4">
    <source>
        <dbReference type="PROSITE" id="PS50949"/>
    </source>
</evidence>
<keyword evidence="1" id="KW-0805">Transcription regulation</keyword>
<sequence>MIDHLRSDILNGVYAPGDLLPSELKLTKLFQLSNKSARKGLDALVEEGLIVKVDRVGSRVTEQLPGFFQSISFGYSSSIERDFALPLLIEDFRKLHPTIRVKALPLQSVSNYLGTVKDYMNSGLLDVCTINNLDFQHLEENDDIDMLQPLVPQTHTYRFAQRAFTQGQTLLAQPIVFSPLVLAYHRTHFQEANVPEPDGSWTWQDIIQHAHTLAVPGQRHGFYFYLLSDNRWPVFLLQSCMDFAMKQPGAFRLHGTPLLESIRLCKELINNREVFPRYLSESNDDVNELFLQGKVSMILTTYTSLNDFKDLDIQYDISPVPYLFEPRTLLNVIGVAVNRNSKQPQAAAAFSDYLASARAQRILRNQTISLPALKPVAEEPLEDANSLNRPSRYDLFRETISSFRMNRDLNMPLHSFFPLKTILKQYWSEFIDEEALCGQVEELLNSPSAKGGVYAEE</sequence>
<dbReference type="PANTHER" id="PTHR43649">
    <property type="entry name" value="ARABINOSE-BINDING PROTEIN-RELATED"/>
    <property type="match status" value="1"/>
</dbReference>
<accession>A0A2R5ENB2</accession>
<evidence type="ECO:0000313" key="5">
    <source>
        <dbReference type="EMBL" id="GBG06478.1"/>
    </source>
</evidence>
<dbReference type="AlphaFoldDB" id="A0A2R5ENB2"/>
<evidence type="ECO:0000256" key="2">
    <source>
        <dbReference type="ARBA" id="ARBA00023125"/>
    </source>
</evidence>
<dbReference type="Gene3D" id="3.40.190.10">
    <property type="entry name" value="Periplasmic binding protein-like II"/>
    <property type="match status" value="1"/>
</dbReference>
<dbReference type="InterPro" id="IPR050490">
    <property type="entry name" value="Bact_solute-bd_prot1"/>
</dbReference>
<protein>
    <recommendedName>
        <fullName evidence="4">HTH gntR-type domain-containing protein</fullName>
    </recommendedName>
</protein>
<keyword evidence="6" id="KW-1185">Reference proteome</keyword>
<dbReference type="Pfam" id="PF13416">
    <property type="entry name" value="SBP_bac_8"/>
    <property type="match status" value="1"/>
</dbReference>
<evidence type="ECO:0000256" key="1">
    <source>
        <dbReference type="ARBA" id="ARBA00023015"/>
    </source>
</evidence>
<dbReference type="SUPFAM" id="SSF46785">
    <property type="entry name" value="Winged helix' DNA-binding domain"/>
    <property type="match status" value="1"/>
</dbReference>
<keyword evidence="3" id="KW-0804">Transcription</keyword>
<dbReference type="GO" id="GO:0003700">
    <property type="term" value="F:DNA-binding transcription factor activity"/>
    <property type="evidence" value="ECO:0007669"/>
    <property type="project" value="InterPro"/>
</dbReference>
<dbReference type="CDD" id="cd07377">
    <property type="entry name" value="WHTH_GntR"/>
    <property type="match status" value="1"/>
</dbReference>
<name>A0A2R5ENB2_9BACL</name>
<dbReference type="Proteomes" id="UP000245202">
    <property type="component" value="Unassembled WGS sequence"/>
</dbReference>
<dbReference type="InterPro" id="IPR036388">
    <property type="entry name" value="WH-like_DNA-bd_sf"/>
</dbReference>
<reference evidence="5 6" key="1">
    <citation type="submission" date="2017-08" db="EMBL/GenBank/DDBJ databases">
        <title>Substantial Increase in Enzyme Production by Combined Drug-Resistance Mutations in Paenibacillus agaridevorans.</title>
        <authorList>
            <person name="Tanaka Y."/>
            <person name="Funane K."/>
            <person name="Hosaka T."/>
            <person name="Shiwa Y."/>
            <person name="Fujita N."/>
            <person name="Miyazaki T."/>
            <person name="Yoshikawa H."/>
            <person name="Murakami K."/>
            <person name="Kasahara K."/>
            <person name="Inaoka T."/>
            <person name="Hiraga Y."/>
            <person name="Ochi K."/>
        </authorList>
    </citation>
    <scope>NUCLEOTIDE SEQUENCE [LARGE SCALE GENOMIC DNA]</scope>
    <source>
        <strain evidence="5 6">T-3040</strain>
    </source>
</reference>
<dbReference type="InterPro" id="IPR006059">
    <property type="entry name" value="SBP"/>
</dbReference>
<comment type="caution">
    <text evidence="5">The sequence shown here is derived from an EMBL/GenBank/DDBJ whole genome shotgun (WGS) entry which is preliminary data.</text>
</comment>
<evidence type="ECO:0000313" key="6">
    <source>
        <dbReference type="Proteomes" id="UP000245202"/>
    </source>
</evidence>
<keyword evidence="2" id="KW-0238">DNA-binding</keyword>
<dbReference type="InterPro" id="IPR036390">
    <property type="entry name" value="WH_DNA-bd_sf"/>
</dbReference>
<dbReference type="InterPro" id="IPR000524">
    <property type="entry name" value="Tscrpt_reg_HTH_GntR"/>
</dbReference>